<reference evidence="1 2" key="1">
    <citation type="submission" date="2008-08" db="EMBL/GenBank/DDBJ databases">
        <title>Draft genome sequence of Bacteroides plebeius (DSM 17135).</title>
        <authorList>
            <person name="Sudarsanam P."/>
            <person name="Ley R."/>
            <person name="Guruge J."/>
            <person name="Turnbaugh P.J."/>
            <person name="Mahowald M."/>
            <person name="Liep D."/>
            <person name="Gordon J."/>
        </authorList>
    </citation>
    <scope>NUCLEOTIDE SEQUENCE [LARGE SCALE GENOMIC DNA]</scope>
    <source>
        <strain evidence="2">DSM 17135 / JCM 12973 / M2</strain>
    </source>
</reference>
<sequence>MVIILRLASAVGIDFVGVDVLPAVSYHGFFEAGGRNGGERRWLTFSVFIECESWKVYVVVVAAGEAEDAEEYQQNVGESFCVHDE</sequence>
<gene>
    <name evidence="1" type="ORF">BACPLE_03480</name>
</gene>
<protein>
    <submittedName>
        <fullName evidence="1">Uncharacterized protein</fullName>
    </submittedName>
</protein>
<reference evidence="1 2" key="2">
    <citation type="submission" date="2008-08" db="EMBL/GenBank/DDBJ databases">
        <authorList>
            <person name="Fulton L."/>
            <person name="Clifton S."/>
            <person name="Fulton B."/>
            <person name="Xu J."/>
            <person name="Minx P."/>
            <person name="Pepin K.H."/>
            <person name="Johnson M."/>
            <person name="Thiruvilangam P."/>
            <person name="Bhonagiri V."/>
            <person name="Nash W.E."/>
            <person name="Mardis E.R."/>
            <person name="Wilson R.K."/>
        </authorList>
    </citation>
    <scope>NUCLEOTIDE SEQUENCE [LARGE SCALE GENOMIC DNA]</scope>
    <source>
        <strain evidence="2">DSM 17135 / JCM 12973 / M2</strain>
    </source>
</reference>
<name>B5D386_PHOPM</name>
<dbReference type="HOGENOM" id="CLU_2505883_0_0_10"/>
<accession>B5D386</accession>
<dbReference type="EMBL" id="ABQC02000024">
    <property type="protein sequence ID" value="EDY94036.1"/>
    <property type="molecule type" value="Genomic_DNA"/>
</dbReference>
<comment type="caution">
    <text evidence="1">The sequence shown here is derived from an EMBL/GenBank/DDBJ whole genome shotgun (WGS) entry which is preliminary data.</text>
</comment>
<dbReference type="AlphaFoldDB" id="B5D386"/>
<organism evidence="1 2">
    <name type="scientific">Phocaeicola plebeius (strain DSM 17135 / JCM 12973 / CCUG 54634 / M2)</name>
    <name type="common">Bacteroides plebeius</name>
    <dbReference type="NCBI Taxonomy" id="484018"/>
    <lineage>
        <taxon>Bacteria</taxon>
        <taxon>Pseudomonadati</taxon>
        <taxon>Bacteroidota</taxon>
        <taxon>Bacteroidia</taxon>
        <taxon>Bacteroidales</taxon>
        <taxon>Bacteroidaceae</taxon>
        <taxon>Phocaeicola</taxon>
    </lineage>
</organism>
<proteinExistence type="predicted"/>
<evidence type="ECO:0000313" key="2">
    <source>
        <dbReference type="Proteomes" id="UP000003452"/>
    </source>
</evidence>
<dbReference type="Proteomes" id="UP000003452">
    <property type="component" value="Unassembled WGS sequence"/>
</dbReference>
<evidence type="ECO:0000313" key="1">
    <source>
        <dbReference type="EMBL" id="EDY94036.1"/>
    </source>
</evidence>